<protein>
    <submittedName>
        <fullName evidence="2">Uncharacterized protein</fullName>
    </submittedName>
</protein>
<name>A0AAV2JLX7_KNICA</name>
<evidence type="ECO:0000313" key="2">
    <source>
        <dbReference type="EMBL" id="CAL1578624.1"/>
    </source>
</evidence>
<accession>A0AAV2JLX7</accession>
<dbReference type="EMBL" id="OZ035835">
    <property type="protein sequence ID" value="CAL1578624.1"/>
    <property type="molecule type" value="Genomic_DNA"/>
</dbReference>
<feature type="region of interest" description="Disordered" evidence="1">
    <location>
        <begin position="1"/>
        <end position="147"/>
    </location>
</feature>
<reference evidence="2 3" key="1">
    <citation type="submission" date="2024-04" db="EMBL/GenBank/DDBJ databases">
        <authorList>
            <person name="Waldvogel A.-M."/>
            <person name="Schoenle A."/>
        </authorList>
    </citation>
    <scope>NUCLEOTIDE SEQUENCE [LARGE SCALE GENOMIC DNA]</scope>
</reference>
<keyword evidence="3" id="KW-1185">Reference proteome</keyword>
<organism evidence="2 3">
    <name type="scientific">Knipowitschia caucasica</name>
    <name type="common">Caucasian dwarf goby</name>
    <name type="synonym">Pomatoschistus caucasicus</name>
    <dbReference type="NCBI Taxonomy" id="637954"/>
    <lineage>
        <taxon>Eukaryota</taxon>
        <taxon>Metazoa</taxon>
        <taxon>Chordata</taxon>
        <taxon>Craniata</taxon>
        <taxon>Vertebrata</taxon>
        <taxon>Euteleostomi</taxon>
        <taxon>Actinopterygii</taxon>
        <taxon>Neopterygii</taxon>
        <taxon>Teleostei</taxon>
        <taxon>Neoteleostei</taxon>
        <taxon>Acanthomorphata</taxon>
        <taxon>Gobiaria</taxon>
        <taxon>Gobiiformes</taxon>
        <taxon>Gobioidei</taxon>
        <taxon>Gobiidae</taxon>
        <taxon>Gobiinae</taxon>
        <taxon>Knipowitschia</taxon>
    </lineage>
</organism>
<proteinExistence type="predicted"/>
<dbReference type="Proteomes" id="UP001497482">
    <property type="component" value="Chromosome 13"/>
</dbReference>
<feature type="compositionally biased region" description="Polar residues" evidence="1">
    <location>
        <begin position="78"/>
        <end position="92"/>
    </location>
</feature>
<gene>
    <name evidence="2" type="ORF">KC01_LOCUS9750</name>
</gene>
<evidence type="ECO:0000313" key="3">
    <source>
        <dbReference type="Proteomes" id="UP001497482"/>
    </source>
</evidence>
<evidence type="ECO:0000256" key="1">
    <source>
        <dbReference type="SAM" id="MobiDB-lite"/>
    </source>
</evidence>
<dbReference type="AlphaFoldDB" id="A0AAV2JLX7"/>
<feature type="compositionally biased region" description="Pro residues" evidence="1">
    <location>
        <begin position="93"/>
        <end position="111"/>
    </location>
</feature>
<feature type="compositionally biased region" description="Low complexity" evidence="1">
    <location>
        <begin position="112"/>
        <end position="121"/>
    </location>
</feature>
<sequence>MRPTLPPTRLGENPCAHTAPTTAGMPPPRGTHCVIQAGSYAPPYGRRLSPAPPLSPPCCSTYPPLPRSSSERAPDTNEVFNSNLRDVLSAQTLPPPRDLAPPPSPRPPPAPSSSALLLSAPFMPPLGTYMPTPRDCSSQTRPPRAPR</sequence>